<dbReference type="STRING" id="387631.Asulf_01891"/>
<gene>
    <name evidence="1" type="ORF">Asulf_01891</name>
</gene>
<dbReference type="OrthoDB" id="146297at2157"/>
<dbReference type="AlphaFoldDB" id="N0BHR8"/>
<proteinExistence type="predicted"/>
<protein>
    <recommendedName>
        <fullName evidence="3">Roadblock/LAMTOR2 domain-containing protein</fullName>
    </recommendedName>
</protein>
<dbReference type="SUPFAM" id="SSF103196">
    <property type="entry name" value="Roadblock/LC7 domain"/>
    <property type="match status" value="1"/>
</dbReference>
<organism evidence="1 2">
    <name type="scientific">Archaeoglobus sulfaticallidus PM70-1</name>
    <dbReference type="NCBI Taxonomy" id="387631"/>
    <lineage>
        <taxon>Archaea</taxon>
        <taxon>Methanobacteriati</taxon>
        <taxon>Methanobacteriota</taxon>
        <taxon>Archaeoglobi</taxon>
        <taxon>Archaeoglobales</taxon>
        <taxon>Archaeoglobaceae</taxon>
        <taxon>Archaeoglobus</taxon>
    </lineage>
</organism>
<dbReference type="EMBL" id="CP005290">
    <property type="protein sequence ID" value="AGK61857.1"/>
    <property type="molecule type" value="Genomic_DNA"/>
</dbReference>
<accession>N0BHR8</accession>
<dbReference type="eggNOG" id="arCOG10224">
    <property type="taxonomic scope" value="Archaea"/>
</dbReference>
<dbReference type="HOGENOM" id="CLU_165869_0_0_2"/>
<dbReference type="Proteomes" id="UP000013307">
    <property type="component" value="Chromosome"/>
</dbReference>
<evidence type="ECO:0000313" key="1">
    <source>
        <dbReference type="EMBL" id="AGK61857.1"/>
    </source>
</evidence>
<evidence type="ECO:0008006" key="3">
    <source>
        <dbReference type="Google" id="ProtNLM"/>
    </source>
</evidence>
<dbReference type="KEGG" id="ast:Asulf_01891"/>
<reference evidence="1 2" key="1">
    <citation type="journal article" date="2013" name="Genome Announc.">
        <title>Complete Genome Sequence of the Thermophilic and Facultatively Chemolithoautotrophic Sulfate Reducer Archaeoglobus sulfaticallidus Strain PM70-1T.</title>
        <authorList>
            <person name="Stokke R."/>
            <person name="Hocking W.P."/>
            <person name="Steinsbu B.O."/>
            <person name="Steen I.H."/>
        </authorList>
    </citation>
    <scope>NUCLEOTIDE SEQUENCE [LARGE SCALE GENOMIC DNA]</scope>
    <source>
        <strain evidence="1">PM70-1</strain>
    </source>
</reference>
<keyword evidence="2" id="KW-1185">Reference proteome</keyword>
<name>N0BHR8_9EURY</name>
<sequence length="119" mass="13496">MISDVSKILKKILAIDGVIMSALYRIDGEILCAKTNVSSREVLTALYWLENQIKEMLYQISSRDLDEARFKFGKIVIILFPASKTTVIGVMIDEEASKYKIEIDIKTMCRKIGKLVSSF</sequence>
<evidence type="ECO:0000313" key="2">
    <source>
        <dbReference type="Proteomes" id="UP000013307"/>
    </source>
</evidence>
<dbReference type="GeneID" id="15393525"/>
<dbReference type="RefSeq" id="WP_015591453.1">
    <property type="nucleotide sequence ID" value="NC_021169.1"/>
</dbReference>